<dbReference type="STRING" id="1617426.TR69_WS6001000354"/>
<accession>A0A136M0S8</accession>
<reference evidence="1 2" key="1">
    <citation type="submission" date="2015-02" db="EMBL/GenBank/DDBJ databases">
        <title>Improved understanding of the partial-nitritation anammox process through 23 genomes representing the majority of the microbial community.</title>
        <authorList>
            <person name="Speth D.R."/>
            <person name="In T Zandt M."/>
            <person name="Guerrero Cruz S."/>
            <person name="Jetten M.S."/>
            <person name="Dutilh B.E."/>
        </authorList>
    </citation>
    <scope>NUCLEOTIDE SEQUENCE [LARGE SCALE GENOMIC DNA]</scope>
    <source>
        <strain evidence="1">OLB20</strain>
    </source>
</reference>
<proteinExistence type="predicted"/>
<dbReference type="EMBL" id="JYNZ01000002">
    <property type="protein sequence ID" value="KXK27477.1"/>
    <property type="molecule type" value="Genomic_DNA"/>
</dbReference>
<comment type="caution">
    <text evidence="1">The sequence shown here is derived from an EMBL/GenBank/DDBJ whole genome shotgun (WGS) entry which is preliminary data.</text>
</comment>
<dbReference type="Proteomes" id="UP000070457">
    <property type="component" value="Unassembled WGS sequence"/>
</dbReference>
<evidence type="ECO:0000313" key="1">
    <source>
        <dbReference type="EMBL" id="KXK27477.1"/>
    </source>
</evidence>
<dbReference type="AlphaFoldDB" id="A0A136M0S8"/>
<protein>
    <submittedName>
        <fullName evidence="1">Uncharacterized protein</fullName>
    </submittedName>
</protein>
<dbReference type="Gene3D" id="3.90.1720.10">
    <property type="entry name" value="endopeptidase domain like (from Nostoc punctiforme)"/>
    <property type="match status" value="1"/>
</dbReference>
<evidence type="ECO:0000313" key="2">
    <source>
        <dbReference type="Proteomes" id="UP000070457"/>
    </source>
</evidence>
<name>A0A136M0S8_9BACT</name>
<organism evidence="1 2">
    <name type="scientific">candidate division WS6 bacterium OLB20</name>
    <dbReference type="NCBI Taxonomy" id="1617426"/>
    <lineage>
        <taxon>Bacteria</taxon>
        <taxon>Candidatus Dojkabacteria</taxon>
    </lineage>
</organism>
<sequence>MTIYSLPDAGLDVIADYEHLELGGKRVKAPYYMNKRKQKGGLRVMVGKGDPKEMEREVMVLAQVKGFAVQQASAADLRAFLQDCDIGIDCSGFVVHVLNAILAEKHMGTIDQYLVYPERGLTAKLRRLLRPVENTGANTLTSPANTVPVPIQDVRPGDLIRSKGLQKNAHHILLVERVGREDDRVLWIDYVHSSEQYGDDNGIRHGRIEVTDQTAHLKDQNWLEIQDGRNWTLEGLLKDYEDNGLRRLRRVTIPYVEQQQ</sequence>
<gene>
    <name evidence="1" type="ORF">TR69_WS6001000354</name>
</gene>